<dbReference type="InterPro" id="IPR000515">
    <property type="entry name" value="MetI-like"/>
</dbReference>
<dbReference type="STRING" id="573063.Metin_0181"/>
<dbReference type="InterPro" id="IPR005667">
    <property type="entry name" value="Sulph_transpt2"/>
</dbReference>
<dbReference type="RefSeq" id="WP_013099598.1">
    <property type="nucleotide sequence ID" value="NC_014122.1"/>
</dbReference>
<dbReference type="NCBIfam" id="NF038017">
    <property type="entry name" value="ABC_perm1"/>
    <property type="match status" value="1"/>
</dbReference>
<reference evidence="10" key="1">
    <citation type="submission" date="2010-04" db="EMBL/GenBank/DDBJ databases">
        <title>Complete sequence of Methanocaldococcus infernus ME.</title>
        <authorList>
            <consortium name="US DOE Joint Genome Institute"/>
            <person name="Lucas S."/>
            <person name="Copeland A."/>
            <person name="Lapidus A."/>
            <person name="Cheng J.-F."/>
            <person name="Bruce D."/>
            <person name="Goodwin L."/>
            <person name="Pitluck S."/>
            <person name="Munk A.C."/>
            <person name="Detter J.C."/>
            <person name="Han C."/>
            <person name="Tapia R."/>
            <person name="Land M."/>
            <person name="Hauser L."/>
            <person name="Kyrpides N."/>
            <person name="Mikhailova N."/>
            <person name="Sieprawska-Lupa M."/>
            <person name="Whitman W.B."/>
            <person name="Woyke T."/>
        </authorList>
    </citation>
    <scope>NUCLEOTIDE SEQUENCE [LARGE SCALE GENOMIC DNA]</scope>
    <source>
        <strain evidence="10">ME</strain>
    </source>
</reference>
<sequence length="259" mass="28202">MKALESLSLLTLAFFILFVLTIILTIFLNISINSLLHSLTSDEVRFATLLSIKCSIVAILLASLIGVPSAYFLARHSFPGREVIDSLINLPILLPPLVSGFSLLIFLGNSPIGKFVNSILPLIFTPNGIILAQFFIATPFIIKTSRAIFESIDIKYEYIAQSLGCSKLESFFRVLLPMAKNGIIAGIILGWARAFGEFGATLMLAGATKFRTETLPTAIFLNVSIGNIDLALTISLIHIVIAILVILSIKLILGRSYEC</sequence>
<dbReference type="HOGENOM" id="CLU_016047_14_3_2"/>
<protein>
    <submittedName>
        <fullName evidence="10">NifC-like ABC-type porter</fullName>
    </submittedName>
</protein>
<dbReference type="InterPro" id="IPR049783">
    <property type="entry name" value="ABC_perm_TupB-like"/>
</dbReference>
<evidence type="ECO:0000313" key="11">
    <source>
        <dbReference type="Proteomes" id="UP000002061"/>
    </source>
</evidence>
<accession>D5VQJ9</accession>
<dbReference type="eggNOG" id="arCOG00164">
    <property type="taxonomic scope" value="Archaea"/>
</dbReference>
<dbReference type="InterPro" id="IPR006469">
    <property type="entry name" value="NifC_ABC_porter"/>
</dbReference>
<dbReference type="PANTHER" id="PTHR30406">
    <property type="entry name" value="SULFATE TRANSPORT SYSTEM PERMEASE PROTEIN"/>
    <property type="match status" value="1"/>
</dbReference>
<evidence type="ECO:0000256" key="2">
    <source>
        <dbReference type="ARBA" id="ARBA00022448"/>
    </source>
</evidence>
<feature type="transmembrane region" description="Helical" evidence="8">
    <location>
        <begin position="230"/>
        <end position="253"/>
    </location>
</feature>
<feature type="transmembrane region" description="Helical" evidence="8">
    <location>
        <begin position="50"/>
        <end position="74"/>
    </location>
</feature>
<dbReference type="PROSITE" id="PS50928">
    <property type="entry name" value="ABC_TM1"/>
    <property type="match status" value="1"/>
</dbReference>
<feature type="transmembrane region" description="Helical" evidence="8">
    <location>
        <begin position="86"/>
        <end position="107"/>
    </location>
</feature>
<dbReference type="OrthoDB" id="11163at2157"/>
<proteinExistence type="inferred from homology"/>
<keyword evidence="6" id="KW-0764">Sulfate transport</keyword>
<name>D5VQJ9_METIM</name>
<dbReference type="SUPFAM" id="SSF161098">
    <property type="entry name" value="MetI-like"/>
    <property type="match status" value="1"/>
</dbReference>
<evidence type="ECO:0000256" key="7">
    <source>
        <dbReference type="ARBA" id="ARBA00023136"/>
    </source>
</evidence>
<dbReference type="CDD" id="cd06261">
    <property type="entry name" value="TM_PBP2"/>
    <property type="match status" value="1"/>
</dbReference>
<comment type="similarity">
    <text evidence="8">Belongs to the binding-protein-dependent transport system permease family.</text>
</comment>
<evidence type="ECO:0000256" key="1">
    <source>
        <dbReference type="ARBA" id="ARBA00004141"/>
    </source>
</evidence>
<evidence type="ECO:0000256" key="6">
    <source>
        <dbReference type="ARBA" id="ARBA00023032"/>
    </source>
</evidence>
<dbReference type="PANTHER" id="PTHR30406:SF8">
    <property type="entry name" value="SULFATE TRANSPORT SYSTEM PERMEASE PROTEIN CYST"/>
    <property type="match status" value="1"/>
</dbReference>
<feature type="transmembrane region" description="Helical" evidence="8">
    <location>
        <begin position="119"/>
        <end position="142"/>
    </location>
</feature>
<dbReference type="GO" id="GO:0015419">
    <property type="term" value="F:ABC-type sulfate transporter activity"/>
    <property type="evidence" value="ECO:0007669"/>
    <property type="project" value="InterPro"/>
</dbReference>
<keyword evidence="7 8" id="KW-0472">Membrane</keyword>
<gene>
    <name evidence="10" type="ordered locus">Metin_0181</name>
</gene>
<evidence type="ECO:0000256" key="3">
    <source>
        <dbReference type="ARBA" id="ARBA00022505"/>
    </source>
</evidence>
<keyword evidence="2 8" id="KW-0813">Transport</keyword>
<keyword evidence="4 8" id="KW-0812">Transmembrane</keyword>
<dbReference type="Gene3D" id="1.10.3720.10">
    <property type="entry name" value="MetI-like"/>
    <property type="match status" value="1"/>
</dbReference>
<evidence type="ECO:0000256" key="5">
    <source>
        <dbReference type="ARBA" id="ARBA00022989"/>
    </source>
</evidence>
<feature type="domain" description="ABC transmembrane type-1" evidence="9">
    <location>
        <begin position="48"/>
        <end position="249"/>
    </location>
</feature>
<feature type="transmembrane region" description="Helical" evidence="8">
    <location>
        <begin position="183"/>
        <end position="210"/>
    </location>
</feature>
<dbReference type="Proteomes" id="UP000002061">
    <property type="component" value="Chromosome"/>
</dbReference>
<evidence type="ECO:0000256" key="4">
    <source>
        <dbReference type="ARBA" id="ARBA00022692"/>
    </source>
</evidence>
<feature type="transmembrane region" description="Helical" evidence="8">
    <location>
        <begin position="7"/>
        <end position="30"/>
    </location>
</feature>
<dbReference type="EMBL" id="CP002009">
    <property type="protein sequence ID" value="ADG12852.1"/>
    <property type="molecule type" value="Genomic_DNA"/>
</dbReference>
<keyword evidence="11" id="KW-1185">Reference proteome</keyword>
<dbReference type="GO" id="GO:0005886">
    <property type="term" value="C:plasma membrane"/>
    <property type="evidence" value="ECO:0007669"/>
    <property type="project" value="UniProtKB-SubCell"/>
</dbReference>
<dbReference type="InterPro" id="IPR011867">
    <property type="entry name" value="ModB_ABC"/>
</dbReference>
<dbReference type="NCBIfam" id="TIGR02141">
    <property type="entry name" value="modB_ABC"/>
    <property type="match status" value="1"/>
</dbReference>
<evidence type="ECO:0000259" key="9">
    <source>
        <dbReference type="PROSITE" id="PS50928"/>
    </source>
</evidence>
<dbReference type="GeneID" id="9131181"/>
<comment type="subcellular location">
    <subcellularLocation>
        <location evidence="8">Cell membrane</location>
        <topology evidence="8">Multi-pass membrane protein</topology>
    </subcellularLocation>
    <subcellularLocation>
        <location evidence="1">Membrane</location>
        <topology evidence="1">Multi-pass membrane protein</topology>
    </subcellularLocation>
</comment>
<evidence type="ECO:0000313" key="10">
    <source>
        <dbReference type="EMBL" id="ADG12852.1"/>
    </source>
</evidence>
<dbReference type="Pfam" id="PF00528">
    <property type="entry name" value="BPD_transp_1"/>
    <property type="match status" value="1"/>
</dbReference>
<keyword evidence="5 8" id="KW-1133">Transmembrane helix</keyword>
<dbReference type="GO" id="GO:0015098">
    <property type="term" value="F:molybdate ion transmembrane transporter activity"/>
    <property type="evidence" value="ECO:0007669"/>
    <property type="project" value="InterPro"/>
</dbReference>
<organism evidence="10 11">
    <name type="scientific">Methanocaldococcus infernus (strain DSM 11812 / JCM 15783 / ME)</name>
    <dbReference type="NCBI Taxonomy" id="573063"/>
    <lineage>
        <taxon>Archaea</taxon>
        <taxon>Methanobacteriati</taxon>
        <taxon>Methanobacteriota</taxon>
        <taxon>Methanomada group</taxon>
        <taxon>Methanococci</taxon>
        <taxon>Methanococcales</taxon>
        <taxon>Methanocaldococcaceae</taxon>
        <taxon>Methanocaldococcus</taxon>
    </lineage>
</organism>
<dbReference type="NCBIfam" id="TIGR01581">
    <property type="entry name" value="Mo_ABC_porter"/>
    <property type="match status" value="1"/>
</dbReference>
<dbReference type="KEGG" id="mif:Metin_0181"/>
<dbReference type="AlphaFoldDB" id="D5VQJ9"/>
<keyword evidence="3" id="KW-0500">Molybdenum</keyword>
<dbReference type="InterPro" id="IPR035906">
    <property type="entry name" value="MetI-like_sf"/>
</dbReference>
<evidence type="ECO:0000256" key="8">
    <source>
        <dbReference type="RuleBase" id="RU363032"/>
    </source>
</evidence>